<keyword evidence="9" id="KW-0811">Translocation</keyword>
<keyword evidence="7" id="KW-0653">Protein transport</keyword>
<evidence type="ECO:0000256" key="9">
    <source>
        <dbReference type="ARBA" id="ARBA00023010"/>
    </source>
</evidence>
<keyword evidence="6" id="KW-0812">Transmembrane</keyword>
<evidence type="ECO:0000256" key="4">
    <source>
        <dbReference type="ARBA" id="ARBA00022448"/>
    </source>
</evidence>
<dbReference type="Pfam" id="PF02699">
    <property type="entry name" value="YajC"/>
    <property type="match status" value="1"/>
</dbReference>
<evidence type="ECO:0000256" key="8">
    <source>
        <dbReference type="ARBA" id="ARBA00022989"/>
    </source>
</evidence>
<dbReference type="SMART" id="SM01323">
    <property type="entry name" value="YajC"/>
    <property type="match status" value="1"/>
</dbReference>
<keyword evidence="10" id="KW-0472">Membrane</keyword>
<reference evidence="12 13" key="1">
    <citation type="submission" date="2013-05" db="EMBL/GenBank/DDBJ databases">
        <title>Genome assembly of Chondromyces apiculatus DSM 436.</title>
        <authorList>
            <person name="Sharma G."/>
            <person name="Khatri I."/>
            <person name="Kaur C."/>
            <person name="Mayilraj S."/>
            <person name="Subramanian S."/>
        </authorList>
    </citation>
    <scope>NUCLEOTIDE SEQUENCE [LARGE SCALE GENOMIC DNA]</scope>
    <source>
        <strain evidence="12 13">DSM 436</strain>
    </source>
</reference>
<dbReference type="Proteomes" id="UP000019678">
    <property type="component" value="Unassembled WGS sequence"/>
</dbReference>
<organism evidence="12 13">
    <name type="scientific">Chondromyces apiculatus DSM 436</name>
    <dbReference type="NCBI Taxonomy" id="1192034"/>
    <lineage>
        <taxon>Bacteria</taxon>
        <taxon>Pseudomonadati</taxon>
        <taxon>Myxococcota</taxon>
        <taxon>Polyangia</taxon>
        <taxon>Polyangiales</taxon>
        <taxon>Polyangiaceae</taxon>
        <taxon>Chondromyces</taxon>
    </lineage>
</organism>
<comment type="similarity">
    <text evidence="2">Belongs to the YajC family.</text>
</comment>
<dbReference type="STRING" id="1192034.CAP_0093"/>
<accession>A0A017TET4</accession>
<evidence type="ECO:0000256" key="6">
    <source>
        <dbReference type="ARBA" id="ARBA00022692"/>
    </source>
</evidence>
<evidence type="ECO:0000256" key="7">
    <source>
        <dbReference type="ARBA" id="ARBA00022927"/>
    </source>
</evidence>
<dbReference type="PANTHER" id="PTHR33909">
    <property type="entry name" value="SEC TRANSLOCON ACCESSORY COMPLEX SUBUNIT YAJC"/>
    <property type="match status" value="1"/>
</dbReference>
<evidence type="ECO:0000256" key="1">
    <source>
        <dbReference type="ARBA" id="ARBA00004162"/>
    </source>
</evidence>
<proteinExistence type="inferred from homology"/>
<keyword evidence="4" id="KW-0813">Transport</keyword>
<dbReference type="eggNOG" id="COG1862">
    <property type="taxonomic scope" value="Bacteria"/>
</dbReference>
<evidence type="ECO:0000256" key="10">
    <source>
        <dbReference type="ARBA" id="ARBA00023136"/>
    </source>
</evidence>
<evidence type="ECO:0000256" key="2">
    <source>
        <dbReference type="ARBA" id="ARBA00006742"/>
    </source>
</evidence>
<dbReference type="GO" id="GO:0005886">
    <property type="term" value="C:plasma membrane"/>
    <property type="evidence" value="ECO:0007669"/>
    <property type="project" value="UniProtKB-SubCell"/>
</dbReference>
<keyword evidence="5" id="KW-1003">Cell membrane</keyword>
<name>A0A017TET4_9BACT</name>
<keyword evidence="13" id="KW-1185">Reference proteome</keyword>
<evidence type="ECO:0000256" key="11">
    <source>
        <dbReference type="SAM" id="MobiDB-lite"/>
    </source>
</evidence>
<dbReference type="Gene3D" id="2.40.10.340">
    <property type="entry name" value="Rod shape-determining protein MreC, domain 1"/>
    <property type="match status" value="1"/>
</dbReference>
<evidence type="ECO:0000313" key="13">
    <source>
        <dbReference type="Proteomes" id="UP000019678"/>
    </source>
</evidence>
<protein>
    <recommendedName>
        <fullName evidence="3">Sec translocon accessory complex subunit YajC</fullName>
    </recommendedName>
</protein>
<gene>
    <name evidence="12" type="ORF">CAP_0093</name>
</gene>
<dbReference type="EMBL" id="ASRX01000010">
    <property type="protein sequence ID" value="EYF07340.1"/>
    <property type="molecule type" value="Genomic_DNA"/>
</dbReference>
<feature type="compositionally biased region" description="Basic and acidic residues" evidence="11">
    <location>
        <begin position="83"/>
        <end position="101"/>
    </location>
</feature>
<dbReference type="InterPro" id="IPR003849">
    <property type="entry name" value="Preprotein_translocase_YajC"/>
</dbReference>
<dbReference type="GO" id="GO:0015031">
    <property type="term" value="P:protein transport"/>
    <property type="evidence" value="ECO:0007669"/>
    <property type="project" value="UniProtKB-KW"/>
</dbReference>
<comment type="subcellular location">
    <subcellularLocation>
        <location evidence="1">Cell membrane</location>
        <topology evidence="1">Single-pass membrane protein</topology>
    </subcellularLocation>
</comment>
<feature type="region of interest" description="Disordered" evidence="11">
    <location>
        <begin position="77"/>
        <end position="101"/>
    </location>
</feature>
<dbReference type="NCBIfam" id="TIGR00739">
    <property type="entry name" value="yajC"/>
    <property type="match status" value="1"/>
</dbReference>
<dbReference type="AlphaFoldDB" id="A0A017TET4"/>
<evidence type="ECO:0000256" key="3">
    <source>
        <dbReference type="ARBA" id="ARBA00014962"/>
    </source>
</evidence>
<evidence type="ECO:0000313" key="12">
    <source>
        <dbReference type="EMBL" id="EYF07340.1"/>
    </source>
</evidence>
<dbReference type="PANTHER" id="PTHR33909:SF1">
    <property type="entry name" value="SEC TRANSLOCON ACCESSORY COMPLEX SUBUNIT YAJC"/>
    <property type="match status" value="1"/>
</dbReference>
<comment type="caution">
    <text evidence="12">The sequence shown here is derived from an EMBL/GenBank/DDBJ whole genome shotgun (WGS) entry which is preliminary data.</text>
</comment>
<keyword evidence="8" id="KW-1133">Transmembrane helix</keyword>
<sequence>MMVMFALTLVFLFVMTRNQSKRQKQLESSLKSGDRVLTQSGLVGKIVEINPNTGRVKLEIAPGVNVQILKTAIQGVDGGETPAETKDKAAEKVAEKASEKK</sequence>
<dbReference type="InterPro" id="IPR042177">
    <property type="entry name" value="Cell/Rod_1"/>
</dbReference>
<evidence type="ECO:0000256" key="5">
    <source>
        <dbReference type="ARBA" id="ARBA00022475"/>
    </source>
</evidence>